<evidence type="ECO:0000313" key="2">
    <source>
        <dbReference type="Proteomes" id="UP000439903"/>
    </source>
</evidence>
<evidence type="ECO:0000313" key="1">
    <source>
        <dbReference type="EMBL" id="KAF0415865.1"/>
    </source>
</evidence>
<accession>A0A8H4A4D6</accession>
<sequence length="92" mass="10300">MPHSNESAVVAVTVRHSSVMKGKILEWDIFSDLRELGLDCTHTGRSGDGGVDDICELRDVKTDDVTYNWNVARTDISRTNINEHNMIGMEHS</sequence>
<reference evidence="1 2" key="1">
    <citation type="journal article" date="2019" name="Environ. Microbiol.">
        <title>At the nexus of three kingdoms: the genome of the mycorrhizal fungus Gigaspora margarita provides insights into plant, endobacterial and fungal interactions.</title>
        <authorList>
            <person name="Venice F."/>
            <person name="Ghignone S."/>
            <person name="Salvioli di Fossalunga A."/>
            <person name="Amselem J."/>
            <person name="Novero M."/>
            <person name="Xianan X."/>
            <person name="Sedzielewska Toro K."/>
            <person name="Morin E."/>
            <person name="Lipzen A."/>
            <person name="Grigoriev I.V."/>
            <person name="Henrissat B."/>
            <person name="Martin F.M."/>
            <person name="Bonfante P."/>
        </authorList>
    </citation>
    <scope>NUCLEOTIDE SEQUENCE [LARGE SCALE GENOMIC DNA]</scope>
    <source>
        <strain evidence="1 2">BEG34</strain>
    </source>
</reference>
<keyword evidence="2" id="KW-1185">Reference proteome</keyword>
<organism evidence="1 2">
    <name type="scientific">Gigaspora margarita</name>
    <dbReference type="NCBI Taxonomy" id="4874"/>
    <lineage>
        <taxon>Eukaryota</taxon>
        <taxon>Fungi</taxon>
        <taxon>Fungi incertae sedis</taxon>
        <taxon>Mucoromycota</taxon>
        <taxon>Glomeromycotina</taxon>
        <taxon>Glomeromycetes</taxon>
        <taxon>Diversisporales</taxon>
        <taxon>Gigasporaceae</taxon>
        <taxon>Gigaspora</taxon>
    </lineage>
</organism>
<dbReference type="AlphaFoldDB" id="A0A8H4A4D6"/>
<dbReference type="Proteomes" id="UP000439903">
    <property type="component" value="Unassembled WGS sequence"/>
</dbReference>
<dbReference type="EMBL" id="WTPW01001765">
    <property type="protein sequence ID" value="KAF0415865.1"/>
    <property type="molecule type" value="Genomic_DNA"/>
</dbReference>
<gene>
    <name evidence="1" type="ORF">F8M41_007568</name>
</gene>
<protein>
    <submittedName>
        <fullName evidence="1">Uncharacterized protein</fullName>
    </submittedName>
</protein>
<comment type="caution">
    <text evidence="1">The sequence shown here is derived from an EMBL/GenBank/DDBJ whole genome shotgun (WGS) entry which is preliminary data.</text>
</comment>
<proteinExistence type="predicted"/>
<name>A0A8H4A4D6_GIGMA</name>